<feature type="region of interest" description="Disordered" evidence="2">
    <location>
        <begin position="366"/>
        <end position="456"/>
    </location>
</feature>
<feature type="compositionally biased region" description="Polar residues" evidence="2">
    <location>
        <begin position="1500"/>
        <end position="1509"/>
    </location>
</feature>
<feature type="coiled-coil region" evidence="1">
    <location>
        <begin position="521"/>
        <end position="650"/>
    </location>
</feature>
<organism evidence="3 4">
    <name type="scientific">Diplodia corticola</name>
    <dbReference type="NCBI Taxonomy" id="236234"/>
    <lineage>
        <taxon>Eukaryota</taxon>
        <taxon>Fungi</taxon>
        <taxon>Dikarya</taxon>
        <taxon>Ascomycota</taxon>
        <taxon>Pezizomycotina</taxon>
        <taxon>Dothideomycetes</taxon>
        <taxon>Dothideomycetes incertae sedis</taxon>
        <taxon>Botryosphaeriales</taxon>
        <taxon>Botryosphaeriaceae</taxon>
        <taxon>Diplodia</taxon>
    </lineage>
</organism>
<sequence>MPSPEAGGDHHTESLGGSPQSELNTGTLTRDFALAAAVVSEQHAHLTQTASQPTHSPPSSQPSALGEVHRNSRTVPIRADDAPSRVIKRPRSSGDPLFEGFKYGKAKEVRMDMTRKRAPKPHTVANQGQPGAPLIDDAKANMDAQGQLAREDAGVEQRNDTTSEEPLHSSQESHRADLNALPSQEDHTTDPSFHVTQADHDNTKENPSPRQAASHIPTQRTPYSRYLVGKSTEEQRTEHGKPPLVVAGSAEKVGPSDFSSAFDPLPIAPPLPTTAGNSAEGASHEQRYLTSSLGSATWAEIENNHGRSTTSGTASSQVRSRPRHHRVQTLIQQDYRAMMPDNTRKHGLEQSEHTVDAHLPRQADAVTKQSFHEPCQHQELSGIKEQSSRNVPHRRDPKNLRSDSSKDGQLHNISTQAGPTQVTKTGAGAKRARGNIRATKGTSHSGEPRNTPGSGFDIHSSHVLSIWQKLFEKEQEELTAKEVAKRESCELEVNRLRSAEQEHEAALKAVTMAKMTASTRMHQLRSINEELNARIQELETSLTNTSHKVKELQRDKKNDAKVLAKAEKKVELLEADRKSLVASYDDEKRKVSQEHSTTILKLAETQKDLENAKESIERLDTEVSQKCNDLAEQKNRVAQLLKNNEDMFIKYNDIEEAINSLGDSLDKPLGDLAHSVKELLEQQATKRSADEIMGRIKNITSLLSDERADFSSLQAALQSMDNSFQTKFDNLMQSTQSSRQDEKVIENRLLSRLQEEFKSLECWQEDLVETKSKKAALEERCNALQHNESQLQTKLDAATGAQEAAQRSLVEMQTELSCVRSSLTVDSARLQQLEISKATADQELRDALARIHEEEQKCRALSVVEQELRQEVMQLKEQLINAKDTMSNPPTDSGKGRTDSTPIESASERARVYYAKHSRDVIQDTNTKHANALYAERMKVRQAGETLESQSAQIAALKEQIHRKDSEIQSLNESDSVENPTKDDLKNQLEVARADNTRIQKLMQTEYDEKLEEIQQQLDNLQTQKQEIDLKYQQIQPNNDTVQEQLRLSNNELAGLYRQLEETQVSLKESEQEAAQQKIYSEEMLRQREEQWAVEANGMRGQLQEANTQMQEIEASHQIQREEYEAQLRYYLHERENDEPGQFCGANQQLIHPIEDKFRHPPSISSKLPESPVLEVMMPAANSGSTRKPRRKLDRSNKSVSHAVDKTQPEQSQIPHNSSASQRDTQPGLEDSRKQVYHRSSDGSTFGEDFWVSQELGKHERLTEHGVTLLPTQGEATVEDPETLSDLLSKPKLFSEIAKEHVDDQNKSTSSLSSLLSSDMDIPEGLAGLHLQPDDAVESTPTPRFRGADGTVRRTTASMENPFFEEDRPVSQANTSRRMNSAYQLRQESYRSDSVAVDASLPRTPFHAPRGITRMESDQGSSPLFMDQAKSRNNATYSHHHTTQSTNAEQSVDSSPSGAVKRLTSGESDEYSSKRIKGTSSKYRSSPIMTRAISRAGPRSQVSETQSQDLRVRFPEESSQVSAKAESQTQTATSRPPQPPSQRSTRVPSMSRMKTSEGSSWGGIRNSPPRNARKRKADEIGGRFDQEIKSSY</sequence>
<feature type="coiled-coil region" evidence="1">
    <location>
        <begin position="940"/>
        <end position="1123"/>
    </location>
</feature>
<reference evidence="3 4" key="1">
    <citation type="submission" date="2016-10" db="EMBL/GenBank/DDBJ databases">
        <title>Proteomics and genomics reveal pathogen-plant mechanisms compatible with a hemibiotrophic lifestyle of Diplodia corticola.</title>
        <authorList>
            <person name="Fernandes I."/>
            <person name="De Jonge R."/>
            <person name="Van De Peer Y."/>
            <person name="Devreese B."/>
            <person name="Alves A."/>
            <person name="Esteves A.C."/>
        </authorList>
    </citation>
    <scope>NUCLEOTIDE SEQUENCE [LARGE SCALE GENOMIC DNA]</scope>
    <source>
        <strain evidence="3 4">CBS 112549</strain>
    </source>
</reference>
<evidence type="ECO:0000256" key="2">
    <source>
        <dbReference type="SAM" id="MobiDB-lite"/>
    </source>
</evidence>
<feature type="compositionally biased region" description="Basic and acidic residues" evidence="2">
    <location>
        <begin position="231"/>
        <end position="241"/>
    </location>
</feature>
<feature type="compositionally biased region" description="Low complexity" evidence="2">
    <location>
        <begin position="1527"/>
        <end position="1546"/>
    </location>
</feature>
<feature type="compositionally biased region" description="Basic and acidic residues" evidence="2">
    <location>
        <begin position="149"/>
        <end position="177"/>
    </location>
</feature>
<dbReference type="Proteomes" id="UP000183809">
    <property type="component" value="Unassembled WGS sequence"/>
</dbReference>
<comment type="caution">
    <text evidence="3">The sequence shown here is derived from an EMBL/GenBank/DDBJ whole genome shotgun (WGS) entry which is preliminary data.</text>
</comment>
<dbReference type="GeneID" id="31018285"/>
<feature type="compositionally biased region" description="Polar residues" evidence="2">
    <location>
        <begin position="1209"/>
        <end position="1225"/>
    </location>
</feature>
<feature type="compositionally biased region" description="Basic and acidic residues" evidence="2">
    <location>
        <begin position="1576"/>
        <end position="1592"/>
    </location>
</feature>
<keyword evidence="4" id="KW-1185">Reference proteome</keyword>
<feature type="region of interest" description="Disordered" evidence="2">
    <location>
        <begin position="1392"/>
        <end position="1592"/>
    </location>
</feature>
<feature type="compositionally biased region" description="Polar residues" evidence="2">
    <location>
        <begin position="15"/>
        <end position="28"/>
    </location>
</feature>
<proteinExistence type="predicted"/>
<feature type="compositionally biased region" description="Polar residues" evidence="2">
    <location>
        <begin position="411"/>
        <end position="424"/>
    </location>
</feature>
<feature type="compositionally biased region" description="Polar residues" evidence="2">
    <location>
        <begin position="1478"/>
        <end position="1488"/>
    </location>
</feature>
<feature type="region of interest" description="Disordered" evidence="2">
    <location>
        <begin position="114"/>
        <end position="337"/>
    </location>
</feature>
<feature type="compositionally biased region" description="Polar residues" evidence="2">
    <location>
        <begin position="306"/>
        <end position="319"/>
    </location>
</feature>
<gene>
    <name evidence="3" type="ORF">BKCO1_6100055</name>
</gene>
<dbReference type="STRING" id="236234.A0A1J9RR69"/>
<feature type="region of interest" description="Disordered" evidence="2">
    <location>
        <begin position="882"/>
        <end position="905"/>
    </location>
</feature>
<feature type="region of interest" description="Disordered" evidence="2">
    <location>
        <begin position="1180"/>
        <end position="1244"/>
    </location>
</feature>
<name>A0A1J9RR69_9PEZI</name>
<dbReference type="EMBL" id="MNUE01000061">
    <property type="protein sequence ID" value="OJD30396.1"/>
    <property type="molecule type" value="Genomic_DNA"/>
</dbReference>
<dbReference type="OrthoDB" id="3942494at2759"/>
<feature type="compositionally biased region" description="Polar residues" evidence="2">
    <location>
        <begin position="1517"/>
        <end position="1526"/>
    </location>
</feature>
<feature type="coiled-coil region" evidence="1">
    <location>
        <begin position="760"/>
        <end position="794"/>
    </location>
</feature>
<keyword evidence="1" id="KW-0175">Coiled coil</keyword>
<dbReference type="PANTHER" id="PTHR23159">
    <property type="entry name" value="CENTROSOMAL PROTEIN 2"/>
    <property type="match status" value="1"/>
</dbReference>
<evidence type="ECO:0000313" key="4">
    <source>
        <dbReference type="Proteomes" id="UP000183809"/>
    </source>
</evidence>
<accession>A0A1J9RR69</accession>
<feature type="compositionally biased region" description="Polar residues" evidence="2">
    <location>
        <begin position="205"/>
        <end position="222"/>
    </location>
</feature>
<dbReference type="RefSeq" id="XP_020126656.1">
    <property type="nucleotide sequence ID" value="XM_020278024.1"/>
</dbReference>
<feature type="region of interest" description="Disordered" evidence="2">
    <location>
        <begin position="1"/>
        <end position="28"/>
    </location>
</feature>
<protein>
    <submittedName>
        <fullName evidence="3">Myosin ii heavy chain</fullName>
    </submittedName>
</protein>
<evidence type="ECO:0000256" key="1">
    <source>
        <dbReference type="SAM" id="Coils"/>
    </source>
</evidence>
<feature type="region of interest" description="Disordered" evidence="2">
    <location>
        <begin position="41"/>
        <end position="100"/>
    </location>
</feature>
<evidence type="ECO:0000313" key="3">
    <source>
        <dbReference type="EMBL" id="OJD30396.1"/>
    </source>
</evidence>
<dbReference type="PANTHER" id="PTHR23159:SF66">
    <property type="entry name" value="OS04G0158400 PROTEIN"/>
    <property type="match status" value="1"/>
</dbReference>
<feature type="compositionally biased region" description="Polar residues" evidence="2">
    <location>
        <begin position="1431"/>
        <end position="1457"/>
    </location>
</feature>
<feature type="compositionally biased region" description="Basic and acidic residues" evidence="2">
    <location>
        <begin position="393"/>
        <end position="409"/>
    </location>
</feature>